<evidence type="ECO:0000313" key="2">
    <source>
        <dbReference type="Proteomes" id="UP001523262"/>
    </source>
</evidence>
<sequence>MNENEYKSSVSTHLWSFALPGFGQVYNGQVLLGIIFMLWESGANLLSGLNLAIMESFHGDFLCAEMRRNTLW</sequence>
<dbReference type="Proteomes" id="UP001523262">
    <property type="component" value="Unassembled WGS sequence"/>
</dbReference>
<keyword evidence="2" id="KW-1185">Reference proteome</keyword>
<dbReference type="EMBL" id="JAMQCR010000002">
    <property type="protein sequence ID" value="MCM2534342.1"/>
    <property type="molecule type" value="Genomic_DNA"/>
</dbReference>
<protein>
    <submittedName>
        <fullName evidence="1">Uncharacterized protein</fullName>
    </submittedName>
</protein>
<comment type="caution">
    <text evidence="1">The sequence shown here is derived from an EMBL/GenBank/DDBJ whole genome shotgun (WGS) entry which is preliminary data.</text>
</comment>
<organism evidence="1 2">
    <name type="scientific">Neobacillus pocheonensis</name>
    <dbReference type="NCBI Taxonomy" id="363869"/>
    <lineage>
        <taxon>Bacteria</taxon>
        <taxon>Bacillati</taxon>
        <taxon>Bacillota</taxon>
        <taxon>Bacilli</taxon>
        <taxon>Bacillales</taxon>
        <taxon>Bacillaceae</taxon>
        <taxon>Neobacillus</taxon>
    </lineage>
</organism>
<accession>A0ABT0WDE4</accession>
<proteinExistence type="predicted"/>
<reference evidence="1 2" key="1">
    <citation type="submission" date="2022-06" db="EMBL/GenBank/DDBJ databases">
        <authorList>
            <person name="Jeon C.O."/>
        </authorList>
    </citation>
    <scope>NUCLEOTIDE SEQUENCE [LARGE SCALE GENOMIC DNA]</scope>
    <source>
        <strain evidence="1 2">KCTC 13943</strain>
    </source>
</reference>
<evidence type="ECO:0000313" key="1">
    <source>
        <dbReference type="EMBL" id="MCM2534342.1"/>
    </source>
</evidence>
<name>A0ABT0WDE4_9BACI</name>
<gene>
    <name evidence="1" type="ORF">NDK43_20815</name>
</gene>